<sequence>MAICITESNSLNTTTSKTTTNTKSIHLSSKLLLPAELGVGHNPSGYYKRVAAQPLSLQLRLSRNGGNVNPNWSRFAKYHLCRRFGRTRILTMANPTIKLWYEIMICFPG</sequence>
<comment type="caution">
    <text evidence="1">The sequence shown here is derived from an EMBL/GenBank/DDBJ whole genome shotgun (WGS) entry which is preliminary data.</text>
</comment>
<dbReference type="Proteomes" id="UP001642483">
    <property type="component" value="Unassembled WGS sequence"/>
</dbReference>
<name>A0ABP0GCT9_CLALP</name>
<gene>
    <name evidence="1" type="ORF">CVLEPA_LOCUS21134</name>
</gene>
<evidence type="ECO:0000313" key="1">
    <source>
        <dbReference type="EMBL" id="CAK8689172.1"/>
    </source>
</evidence>
<accession>A0ABP0GCT9</accession>
<organism evidence="1 2">
    <name type="scientific">Clavelina lepadiformis</name>
    <name type="common">Light-bulb sea squirt</name>
    <name type="synonym">Ascidia lepadiformis</name>
    <dbReference type="NCBI Taxonomy" id="159417"/>
    <lineage>
        <taxon>Eukaryota</taxon>
        <taxon>Metazoa</taxon>
        <taxon>Chordata</taxon>
        <taxon>Tunicata</taxon>
        <taxon>Ascidiacea</taxon>
        <taxon>Aplousobranchia</taxon>
        <taxon>Clavelinidae</taxon>
        <taxon>Clavelina</taxon>
    </lineage>
</organism>
<reference evidence="1 2" key="1">
    <citation type="submission" date="2024-02" db="EMBL/GenBank/DDBJ databases">
        <authorList>
            <person name="Daric V."/>
            <person name="Darras S."/>
        </authorList>
    </citation>
    <scope>NUCLEOTIDE SEQUENCE [LARGE SCALE GENOMIC DNA]</scope>
</reference>
<keyword evidence="2" id="KW-1185">Reference proteome</keyword>
<protein>
    <submittedName>
        <fullName evidence="1">Uncharacterized protein</fullName>
    </submittedName>
</protein>
<dbReference type="EMBL" id="CAWYQH010000108">
    <property type="protein sequence ID" value="CAK8689172.1"/>
    <property type="molecule type" value="Genomic_DNA"/>
</dbReference>
<proteinExistence type="predicted"/>
<evidence type="ECO:0000313" key="2">
    <source>
        <dbReference type="Proteomes" id="UP001642483"/>
    </source>
</evidence>